<proteinExistence type="predicted"/>
<accession>A0A0K0WZE3</accession>
<dbReference type="STRING" id="134601.AFA91_00275"/>
<sequence>MIHLARTPRPRSDVSVDEIFAVNGGVATTAQLTAVMTRKVLASLVRSGAIKRVCRGVYCLHTPGSTERLAALDLLNTTPIVACMSTAAALYGFDTENDNRVHILDPGVRIRSDSDLVVHQRVGAPLRRVRGRLVTAPAWTAVEIARTLRRPRALATLDAALHVGACTVDELAAAVREQKGRRGIVAVRDLLPHADGRAESPMESEMRLVFLDRGVPDAELQYEIVDHTGQLWRVDFAWPDALVAAEYDSMQWHANPKAFTHDRIKVARLQECGWTTIAAVADDIRKHPEDLVRHLRRYL</sequence>
<dbReference type="Gene3D" id="3.40.960.10">
    <property type="entry name" value="VSR Endonuclease"/>
    <property type="match status" value="1"/>
</dbReference>
<reference evidence="2 3" key="1">
    <citation type="submission" date="2015-07" db="EMBL/GenBank/DDBJ databases">
        <title>Complete genome sequence of Mycobacterium goodii X7B, a facultative thermophilic biodesulfurizing bacterium.</title>
        <authorList>
            <person name="Yu B."/>
            <person name="Li F."/>
            <person name="Xu P."/>
        </authorList>
    </citation>
    <scope>NUCLEOTIDE SEQUENCE [LARGE SCALE GENOMIC DNA]</scope>
    <source>
        <strain evidence="2 3">X7B</strain>
    </source>
</reference>
<protein>
    <recommendedName>
        <fullName evidence="1">AbiEi antitoxin N-terminal domain-containing protein</fullName>
    </recommendedName>
</protein>
<organism evidence="2 3">
    <name type="scientific">Mycolicibacterium goodii</name>
    <name type="common">Mycobacterium goodii</name>
    <dbReference type="NCBI Taxonomy" id="134601"/>
    <lineage>
        <taxon>Bacteria</taxon>
        <taxon>Bacillati</taxon>
        <taxon>Actinomycetota</taxon>
        <taxon>Actinomycetes</taxon>
        <taxon>Mycobacteriales</taxon>
        <taxon>Mycobacteriaceae</taxon>
        <taxon>Mycolicibacterium</taxon>
    </lineage>
</organism>
<gene>
    <name evidence="2" type="ORF">AFA91_00275</name>
</gene>
<name>A0A0K0WZE3_MYCGD</name>
<dbReference type="KEGG" id="mgo:AFA91_00275"/>
<feature type="domain" description="AbiEi antitoxin N-terminal" evidence="1">
    <location>
        <begin position="17"/>
        <end position="60"/>
    </location>
</feature>
<evidence type="ECO:0000259" key="1">
    <source>
        <dbReference type="Pfam" id="PF13338"/>
    </source>
</evidence>
<evidence type="ECO:0000313" key="2">
    <source>
        <dbReference type="EMBL" id="AKS30566.1"/>
    </source>
</evidence>
<dbReference type="Pfam" id="PF13338">
    <property type="entry name" value="AbiEi_4"/>
    <property type="match status" value="1"/>
</dbReference>
<dbReference type="PATRIC" id="fig|134601.6.peg.60"/>
<dbReference type="AlphaFoldDB" id="A0A0K0WZE3"/>
<dbReference type="EMBL" id="CP012150">
    <property type="protein sequence ID" value="AKS30566.1"/>
    <property type="molecule type" value="Genomic_DNA"/>
</dbReference>
<evidence type="ECO:0000313" key="3">
    <source>
        <dbReference type="Proteomes" id="UP000062255"/>
    </source>
</evidence>
<dbReference type="SUPFAM" id="SSF52980">
    <property type="entry name" value="Restriction endonuclease-like"/>
    <property type="match status" value="1"/>
</dbReference>
<dbReference type="InterPro" id="IPR025159">
    <property type="entry name" value="AbiEi_N"/>
</dbReference>
<dbReference type="InterPro" id="IPR011335">
    <property type="entry name" value="Restrct_endonuc-II-like"/>
</dbReference>
<dbReference type="Proteomes" id="UP000062255">
    <property type="component" value="Chromosome"/>
</dbReference>